<evidence type="ECO:0000313" key="2">
    <source>
        <dbReference type="Proteomes" id="UP000583929"/>
    </source>
</evidence>
<proteinExistence type="predicted"/>
<comment type="caution">
    <text evidence="1">The sequence shown here is derived from an EMBL/GenBank/DDBJ whole genome shotgun (WGS) entry which is preliminary data.</text>
</comment>
<accession>A0A7J6FHP7</accession>
<dbReference type="Proteomes" id="UP000583929">
    <property type="component" value="Unassembled WGS sequence"/>
</dbReference>
<name>A0A7J6FHP7_CANSA</name>
<dbReference type="GO" id="GO:0004842">
    <property type="term" value="F:ubiquitin-protein transferase activity"/>
    <property type="evidence" value="ECO:0007669"/>
    <property type="project" value="TreeGrafter"/>
</dbReference>
<dbReference type="PANTHER" id="PTHR45751:SF51">
    <property type="entry name" value="OS06G0608800 PROTEIN"/>
    <property type="match status" value="1"/>
</dbReference>
<evidence type="ECO:0000313" key="1">
    <source>
        <dbReference type="EMBL" id="KAF4369409.1"/>
    </source>
</evidence>
<dbReference type="GO" id="GO:0016567">
    <property type="term" value="P:protein ubiquitination"/>
    <property type="evidence" value="ECO:0007669"/>
    <property type="project" value="TreeGrafter"/>
</dbReference>
<dbReference type="AlphaFoldDB" id="A0A7J6FHP7"/>
<dbReference type="Gene3D" id="3.40.30.10">
    <property type="entry name" value="Glutaredoxin"/>
    <property type="match status" value="1"/>
</dbReference>
<keyword evidence="2" id="KW-1185">Reference proteome</keyword>
<dbReference type="InterPro" id="IPR052079">
    <property type="entry name" value="E3_ligase/Copine_domain"/>
</dbReference>
<gene>
    <name evidence="1" type="ORF">G4B88_029465</name>
</gene>
<dbReference type="InterPro" id="IPR036249">
    <property type="entry name" value="Thioredoxin-like_sf"/>
</dbReference>
<organism evidence="1 2">
    <name type="scientific">Cannabis sativa</name>
    <name type="common">Hemp</name>
    <name type="synonym">Marijuana</name>
    <dbReference type="NCBI Taxonomy" id="3483"/>
    <lineage>
        <taxon>Eukaryota</taxon>
        <taxon>Viridiplantae</taxon>
        <taxon>Streptophyta</taxon>
        <taxon>Embryophyta</taxon>
        <taxon>Tracheophyta</taxon>
        <taxon>Spermatophyta</taxon>
        <taxon>Magnoliopsida</taxon>
        <taxon>eudicotyledons</taxon>
        <taxon>Gunneridae</taxon>
        <taxon>Pentapetalae</taxon>
        <taxon>rosids</taxon>
        <taxon>fabids</taxon>
        <taxon>Rosales</taxon>
        <taxon>Cannabaceae</taxon>
        <taxon>Cannabis</taxon>
    </lineage>
</organism>
<dbReference type="EMBL" id="JAATIQ010000220">
    <property type="protein sequence ID" value="KAF4369409.1"/>
    <property type="molecule type" value="Genomic_DNA"/>
</dbReference>
<dbReference type="GO" id="GO:0005634">
    <property type="term" value="C:nucleus"/>
    <property type="evidence" value="ECO:0007669"/>
    <property type="project" value="TreeGrafter"/>
</dbReference>
<reference evidence="1 2" key="1">
    <citation type="journal article" date="2020" name="bioRxiv">
        <title>Sequence and annotation of 42 cannabis genomes reveals extensive copy number variation in cannabinoid synthesis and pathogen resistance genes.</title>
        <authorList>
            <person name="Mckernan K.J."/>
            <person name="Helbert Y."/>
            <person name="Kane L.T."/>
            <person name="Ebling H."/>
            <person name="Zhang L."/>
            <person name="Liu B."/>
            <person name="Eaton Z."/>
            <person name="Mclaughlin S."/>
            <person name="Kingan S."/>
            <person name="Baybayan P."/>
            <person name="Concepcion G."/>
            <person name="Jordan M."/>
            <person name="Riva A."/>
            <person name="Barbazuk W."/>
            <person name="Harkins T."/>
        </authorList>
    </citation>
    <scope>NUCLEOTIDE SEQUENCE [LARGE SCALE GENOMIC DNA]</scope>
    <source>
        <strain evidence="2">cv. Jamaican Lion 4</strain>
        <tissue evidence="1">Leaf</tissue>
    </source>
</reference>
<sequence length="227" mass="25984">MVALESVAAVARLQRWQHLWNRGEYPLSIILVGVDDVPWVLIQKFDDFVTSRAFDNCQCTLNLIMMITREFTTIMVKDIPISYNETEFFVEALIEIPSQYKCGICANCNWNDRCGHCKKLAPEYEKLGASFKWIVTSTRAFAISIVILHIPILSGFQKGHSNPKIKKIDHNVRYESPRTIEALAEFNNSRKFGSASSDARTQLRQGSILIPFRSRQSDEYLIISSFI</sequence>
<dbReference type="SUPFAM" id="SSF52833">
    <property type="entry name" value="Thioredoxin-like"/>
    <property type="match status" value="1"/>
</dbReference>
<dbReference type="PANTHER" id="PTHR45751">
    <property type="entry name" value="COPINE FAMILY PROTEIN 1"/>
    <property type="match status" value="1"/>
</dbReference>
<protein>
    <submittedName>
        <fullName evidence="1">Uncharacterized protein</fullName>
    </submittedName>
</protein>